<dbReference type="AlphaFoldDB" id="A0AAE0GNC3"/>
<gene>
    <name evidence="2" type="ORF">CYMTET_10899</name>
</gene>
<evidence type="ECO:0000256" key="1">
    <source>
        <dbReference type="SAM" id="MobiDB-lite"/>
    </source>
</evidence>
<keyword evidence="3" id="KW-1185">Reference proteome</keyword>
<dbReference type="EMBL" id="LGRX02003894">
    <property type="protein sequence ID" value="KAK3281306.1"/>
    <property type="molecule type" value="Genomic_DNA"/>
</dbReference>
<proteinExistence type="predicted"/>
<accession>A0AAE0GNC3</accession>
<dbReference type="Proteomes" id="UP001190700">
    <property type="component" value="Unassembled WGS sequence"/>
</dbReference>
<reference evidence="2 3" key="1">
    <citation type="journal article" date="2015" name="Genome Biol. Evol.">
        <title>Comparative Genomics of a Bacterivorous Green Alga Reveals Evolutionary Causalities and Consequences of Phago-Mixotrophic Mode of Nutrition.</title>
        <authorList>
            <person name="Burns J.A."/>
            <person name="Paasch A."/>
            <person name="Narechania A."/>
            <person name="Kim E."/>
        </authorList>
    </citation>
    <scope>NUCLEOTIDE SEQUENCE [LARGE SCALE GENOMIC DNA]</scope>
    <source>
        <strain evidence="2 3">PLY_AMNH</strain>
    </source>
</reference>
<organism evidence="2 3">
    <name type="scientific">Cymbomonas tetramitiformis</name>
    <dbReference type="NCBI Taxonomy" id="36881"/>
    <lineage>
        <taxon>Eukaryota</taxon>
        <taxon>Viridiplantae</taxon>
        <taxon>Chlorophyta</taxon>
        <taxon>Pyramimonadophyceae</taxon>
        <taxon>Pyramimonadales</taxon>
        <taxon>Pyramimonadaceae</taxon>
        <taxon>Cymbomonas</taxon>
    </lineage>
</organism>
<sequence>MKAKYQKPQWALSIDTDPTVADGASALKKHQLALSNMFPSEGGKSSNTAIQMNELVKNFPKAAALGLQLYSASQIKNAVGYKQPYFEFWNKEIERIAVEHTDKKIKAKVDKAVISGRVDSAWKVHGFPAELRAAAARDKGTEEYSSTVSKHLNKLDELCEELESQNRKLQSHKDNMEKEARNMSSTMFMSSTM</sequence>
<evidence type="ECO:0000313" key="3">
    <source>
        <dbReference type="Proteomes" id="UP001190700"/>
    </source>
</evidence>
<feature type="compositionally biased region" description="Low complexity" evidence="1">
    <location>
        <begin position="183"/>
        <end position="193"/>
    </location>
</feature>
<comment type="caution">
    <text evidence="2">The sequence shown here is derived from an EMBL/GenBank/DDBJ whole genome shotgun (WGS) entry which is preliminary data.</text>
</comment>
<name>A0AAE0GNC3_9CHLO</name>
<feature type="compositionally biased region" description="Basic and acidic residues" evidence="1">
    <location>
        <begin position="171"/>
        <end position="181"/>
    </location>
</feature>
<feature type="region of interest" description="Disordered" evidence="1">
    <location>
        <begin position="165"/>
        <end position="193"/>
    </location>
</feature>
<evidence type="ECO:0000313" key="2">
    <source>
        <dbReference type="EMBL" id="KAK3281306.1"/>
    </source>
</evidence>
<protein>
    <submittedName>
        <fullName evidence="2">Uncharacterized protein</fullName>
    </submittedName>
</protein>